<evidence type="ECO:0000256" key="1">
    <source>
        <dbReference type="SAM" id="Phobius"/>
    </source>
</evidence>
<dbReference type="Pfam" id="PF05170">
    <property type="entry name" value="AsmA"/>
    <property type="match status" value="2"/>
</dbReference>
<evidence type="ECO:0000259" key="2">
    <source>
        <dbReference type="Pfam" id="PF05170"/>
    </source>
</evidence>
<evidence type="ECO:0000313" key="3">
    <source>
        <dbReference type="EMBL" id="MDQ9169410.1"/>
    </source>
</evidence>
<dbReference type="PANTHER" id="PTHR30441:SF9">
    <property type="entry name" value="ASMA FAMILY PROTEIN YHJG"/>
    <property type="match status" value="1"/>
</dbReference>
<sequence>MISSLRLSRRAALRLAALAGLIAVPMIAFLVLASYDWNKVKPWLNASASEAIGRPFAINGDLSISWEKQTSGKTGLYEGWRSLVPWPHLVAQDIVIGNSPAFTASAPKSLAGKTASVRQFAFSLNPFALLDKKISIPILRFDGPVVNLVRAANGSNNWTFAKASNPSVWQLEIQHVVLSKGRVHLMDAANHADIKAEIDTFAPAPGPDYGVAWRLHGRFNGEAVKGSGKSGAVLSLQRQTRPYPVQAALQIGETKISVEGTLTKPTDLAAIDMRLKLSGVSMAKLYAVSGILLPETPPFLTEGRLIGKLDPRGAQWTYEKFSGKVGSSTIRGSLVYQARQPRALLSGTVHSNLLQFSDLASLIGADSNQSKVKRGAFTAQPASKVLPVEPFKTGRWTSIDADILFDAKKIVHKKALPIKKMSTHLRLQDGVLSLMPLTFQLAGGTLSSEITLDGSDREGKNAIRAEIKARARNLNLHKLSPHYPMLQASAGKIDGGARLSAVGDSVGSLLGTANGEVKLLVGRGSVSKRLLETMGLNIGNVILTHVTGDSQVDLNCIAAEFGVQNGMMQTRNFVVDTDDAVLDIIGTIDVTRERLDLTLKPTSTGMRIFSLRAPIYVGGTFQHPETSVDKGVVALKIGGAIALAALAPAAAILPLINIRPPEESQCATLLAAARIKPVAPPPGKTYRIKDKARAH</sequence>
<evidence type="ECO:0000313" key="4">
    <source>
        <dbReference type="Proteomes" id="UP001225596"/>
    </source>
</evidence>
<keyword evidence="1" id="KW-1133">Transmembrane helix</keyword>
<dbReference type="InterPro" id="IPR007844">
    <property type="entry name" value="AsmA"/>
</dbReference>
<reference evidence="3 4" key="1">
    <citation type="submission" date="2023-08" db="EMBL/GenBank/DDBJ databases">
        <title>Oxalobacteraceae gen .nov., isolated from river sludge outside the plant.</title>
        <authorList>
            <person name="Zhao S.Y."/>
        </authorList>
    </citation>
    <scope>NUCLEOTIDE SEQUENCE [LARGE SCALE GENOMIC DNA]</scope>
    <source>
        <strain evidence="3 4">R-40</strain>
    </source>
</reference>
<feature type="domain" description="AsmA" evidence="2">
    <location>
        <begin position="15"/>
        <end position="195"/>
    </location>
</feature>
<dbReference type="RefSeq" id="WP_338435299.1">
    <property type="nucleotide sequence ID" value="NZ_JAUYVH010000001.1"/>
</dbReference>
<feature type="domain" description="AsmA" evidence="2">
    <location>
        <begin position="208"/>
        <end position="572"/>
    </location>
</feature>
<comment type="caution">
    <text evidence="3">The sequence shown here is derived from an EMBL/GenBank/DDBJ whole genome shotgun (WGS) entry which is preliminary data.</text>
</comment>
<accession>A0ABU1BK83</accession>
<name>A0ABU1BK83_9BURK</name>
<dbReference type="PANTHER" id="PTHR30441">
    <property type="entry name" value="DUF748 DOMAIN-CONTAINING PROTEIN"/>
    <property type="match status" value="1"/>
</dbReference>
<proteinExistence type="predicted"/>
<gene>
    <name evidence="3" type="ORF">Q8A64_03185</name>
</gene>
<keyword evidence="1" id="KW-0812">Transmembrane</keyword>
<keyword evidence="1" id="KW-0472">Membrane</keyword>
<organism evidence="3 4">
    <name type="scientific">Keguizhuia sedimenti</name>
    <dbReference type="NCBI Taxonomy" id="3064264"/>
    <lineage>
        <taxon>Bacteria</taxon>
        <taxon>Pseudomonadati</taxon>
        <taxon>Pseudomonadota</taxon>
        <taxon>Betaproteobacteria</taxon>
        <taxon>Burkholderiales</taxon>
        <taxon>Oxalobacteraceae</taxon>
        <taxon>Keguizhuia</taxon>
    </lineage>
</organism>
<protein>
    <submittedName>
        <fullName evidence="3">AsmA family protein</fullName>
    </submittedName>
</protein>
<dbReference type="EMBL" id="JAUYVH010000001">
    <property type="protein sequence ID" value="MDQ9169410.1"/>
    <property type="molecule type" value="Genomic_DNA"/>
</dbReference>
<feature type="transmembrane region" description="Helical" evidence="1">
    <location>
        <begin position="12"/>
        <end position="35"/>
    </location>
</feature>
<dbReference type="InterPro" id="IPR052894">
    <property type="entry name" value="AsmA-related"/>
</dbReference>
<dbReference type="Proteomes" id="UP001225596">
    <property type="component" value="Unassembled WGS sequence"/>
</dbReference>
<keyword evidence="4" id="KW-1185">Reference proteome</keyword>